<proteinExistence type="predicted"/>
<organism evidence="2 3">
    <name type="scientific">Dreissena polymorpha</name>
    <name type="common">Zebra mussel</name>
    <name type="synonym">Mytilus polymorpha</name>
    <dbReference type="NCBI Taxonomy" id="45954"/>
    <lineage>
        <taxon>Eukaryota</taxon>
        <taxon>Metazoa</taxon>
        <taxon>Spiralia</taxon>
        <taxon>Lophotrochozoa</taxon>
        <taxon>Mollusca</taxon>
        <taxon>Bivalvia</taxon>
        <taxon>Autobranchia</taxon>
        <taxon>Heteroconchia</taxon>
        <taxon>Euheterodonta</taxon>
        <taxon>Imparidentia</taxon>
        <taxon>Neoheterodontei</taxon>
        <taxon>Myida</taxon>
        <taxon>Dreissenoidea</taxon>
        <taxon>Dreissenidae</taxon>
        <taxon>Dreissena</taxon>
    </lineage>
</organism>
<feature type="region of interest" description="Disordered" evidence="1">
    <location>
        <begin position="705"/>
        <end position="738"/>
    </location>
</feature>
<reference evidence="2" key="1">
    <citation type="journal article" date="2019" name="bioRxiv">
        <title>The Genome of the Zebra Mussel, Dreissena polymorpha: A Resource for Invasive Species Research.</title>
        <authorList>
            <person name="McCartney M.A."/>
            <person name="Auch B."/>
            <person name="Kono T."/>
            <person name="Mallez S."/>
            <person name="Zhang Y."/>
            <person name="Obille A."/>
            <person name="Becker A."/>
            <person name="Abrahante J.E."/>
            <person name="Garbe J."/>
            <person name="Badalamenti J.P."/>
            <person name="Herman A."/>
            <person name="Mangelson H."/>
            <person name="Liachko I."/>
            <person name="Sullivan S."/>
            <person name="Sone E.D."/>
            <person name="Koren S."/>
            <person name="Silverstein K.A.T."/>
            <person name="Beckman K.B."/>
            <person name="Gohl D.M."/>
        </authorList>
    </citation>
    <scope>NUCLEOTIDE SEQUENCE</scope>
    <source>
        <strain evidence="2">Duluth1</strain>
        <tissue evidence="2">Whole animal</tissue>
    </source>
</reference>
<reference evidence="2" key="2">
    <citation type="submission" date="2020-11" db="EMBL/GenBank/DDBJ databases">
        <authorList>
            <person name="McCartney M.A."/>
            <person name="Auch B."/>
            <person name="Kono T."/>
            <person name="Mallez S."/>
            <person name="Becker A."/>
            <person name="Gohl D.M."/>
            <person name="Silverstein K.A.T."/>
            <person name="Koren S."/>
            <person name="Bechman K.B."/>
            <person name="Herman A."/>
            <person name="Abrahante J.E."/>
            <person name="Garbe J."/>
        </authorList>
    </citation>
    <scope>NUCLEOTIDE SEQUENCE</scope>
    <source>
        <strain evidence="2">Duluth1</strain>
        <tissue evidence="2">Whole animal</tissue>
    </source>
</reference>
<protein>
    <submittedName>
        <fullName evidence="2">Uncharacterized protein</fullName>
    </submittedName>
</protein>
<name>A0A9D4J0W3_DREPO</name>
<dbReference type="EMBL" id="JAIWYP010000007">
    <property type="protein sequence ID" value="KAH3791598.1"/>
    <property type="molecule type" value="Genomic_DNA"/>
</dbReference>
<dbReference type="AlphaFoldDB" id="A0A9D4J0W3"/>
<accession>A0A9D4J0W3</accession>
<dbReference type="OrthoDB" id="6114712at2759"/>
<evidence type="ECO:0000256" key="1">
    <source>
        <dbReference type="SAM" id="MobiDB-lite"/>
    </source>
</evidence>
<sequence length="1075" mass="123121">MATPNKKACKTDIRRYCISIPGKNSGTETKQDVKDSEYINRSDERDSGHAYDSNHDVEGVNRREERECSGADDGNHGVDDGNRSDEREGSDAGDGNHDVEGRKRREERECSGADDGNHDVDDGNRSDEREGSDAGDGNHDVEDGIRRDEGECSDANDSNHDVEDGIIRDELERSDADDGNHDHDGSGDVENSDDNAEGNGPGDIIGEILNFVSIYKIMNCRFTGLESVRDMQSLKKAIIETLTKSHNLSYKDHSCHEFGEFNVEWFCHSTKNTFNSNSVKISKELTGSEQSKIPGDRKSGNVQAFYRLKNRQPEIFLLCDGSTYQFILHLADPEFRTNCAKHYIDENNVLKIERYSLAGADLSTNTLFKAKQSIHNIQLEQYIAGITSDIRKDTQLWQLLVKVSGKQSSIGIGFGLNNVCIRMRMGLTTSAAVLKTISSELENIPKTEGPLVQAFEYVKRVKDTSKMADLSKLMCKKFLETIKNGIIDDLYLSHRFFHDFQNSSSFTLKHGLKTLKEWRSVPTMHDVITKLKRHFSESLCLEPIVGSDSRLGHLLENNAIKLSFTTPDKIKAEPIQNFIHGCVVDGDTMYYRLSNKWFKFHSSFFFNIDRNFSILVENCHFQDDEKDILSKILKFPWQYKSDIDVEKHCKILNMNNEELKRLLEMLCKKINIVINDEVCLTEKSYVIPGIAKLCKDYKKKKEQEKKKEKKKKSLDPSLKTSTTEKPDGVKKKKSQRKEESARKILWACRSGVSATPTMQQLLKKPVQVCDRTNDTFTVLNPVLHEELLSEVVSNFPNLDLKENDILCFLKCMMPLKEGDFNELFLFCEQPGYVVFPGDRILSNNVELFDIVIHEEKTKKTFLIHTKDELNHTTRESCAQIRNSAELMWHDLERGHNEHLSLWWEHATKTKSKDVYRQLLKKKLEGIGKKDFLKMFSNEITVVFVLAFRSSNMKPCLSFEFRPIKANDFAGLKPNDNKVFDILVENEYVTETGFLTDRLQILTQAKFITECKQRTILTEYSEDEKKDIYNKLKEIGMCNLSTIAKLELLTLDSTFNRFQKGSRKYFELRLLELESS</sequence>
<dbReference type="Proteomes" id="UP000828390">
    <property type="component" value="Unassembled WGS sequence"/>
</dbReference>
<comment type="caution">
    <text evidence="2">The sequence shown here is derived from an EMBL/GenBank/DDBJ whole genome shotgun (WGS) entry which is preliminary data.</text>
</comment>
<feature type="compositionally biased region" description="Basic and acidic residues" evidence="1">
    <location>
        <begin position="29"/>
        <end position="150"/>
    </location>
</feature>
<feature type="region of interest" description="Disordered" evidence="1">
    <location>
        <begin position="19"/>
        <end position="201"/>
    </location>
</feature>
<keyword evidence="3" id="KW-1185">Reference proteome</keyword>
<feature type="compositionally biased region" description="Basic and acidic residues" evidence="1">
    <location>
        <begin position="157"/>
        <end position="186"/>
    </location>
</feature>
<evidence type="ECO:0000313" key="2">
    <source>
        <dbReference type="EMBL" id="KAH3791598.1"/>
    </source>
</evidence>
<gene>
    <name evidence="2" type="ORF">DPMN_145086</name>
</gene>
<evidence type="ECO:0000313" key="3">
    <source>
        <dbReference type="Proteomes" id="UP000828390"/>
    </source>
</evidence>